<gene>
    <name evidence="1" type="ORF">HanXRQr2_Chr09g0370811</name>
</gene>
<dbReference type="Gramene" id="mRNA:HanXRQr2_Chr09g0370811">
    <property type="protein sequence ID" value="CDS:HanXRQr2_Chr09g0370811.1"/>
    <property type="gene ID" value="HanXRQr2_Chr09g0370811"/>
</dbReference>
<accession>A0A9K3I3K2</accession>
<sequence length="66" mass="7823">MIILDTMHDTNVLYTNLTCISNHDRTWLIPYLYIEHFIVCRANPGEFTLLLRHGIPGSWEWDKGYN</sequence>
<proteinExistence type="predicted"/>
<dbReference type="EMBL" id="MNCJ02000324">
    <property type="protein sequence ID" value="KAF5789402.1"/>
    <property type="molecule type" value="Genomic_DNA"/>
</dbReference>
<comment type="caution">
    <text evidence="1">The sequence shown here is derived from an EMBL/GenBank/DDBJ whole genome shotgun (WGS) entry which is preliminary data.</text>
</comment>
<keyword evidence="2" id="KW-1185">Reference proteome</keyword>
<dbReference type="AlphaFoldDB" id="A0A9K3I3K2"/>
<reference evidence="1" key="1">
    <citation type="journal article" date="2017" name="Nature">
        <title>The sunflower genome provides insights into oil metabolism, flowering and Asterid evolution.</title>
        <authorList>
            <person name="Badouin H."/>
            <person name="Gouzy J."/>
            <person name="Grassa C.J."/>
            <person name="Murat F."/>
            <person name="Staton S.E."/>
            <person name="Cottret L."/>
            <person name="Lelandais-Briere C."/>
            <person name="Owens G.L."/>
            <person name="Carrere S."/>
            <person name="Mayjonade B."/>
            <person name="Legrand L."/>
            <person name="Gill N."/>
            <person name="Kane N.C."/>
            <person name="Bowers J.E."/>
            <person name="Hubner S."/>
            <person name="Bellec A."/>
            <person name="Berard A."/>
            <person name="Berges H."/>
            <person name="Blanchet N."/>
            <person name="Boniface M.C."/>
            <person name="Brunel D."/>
            <person name="Catrice O."/>
            <person name="Chaidir N."/>
            <person name="Claudel C."/>
            <person name="Donnadieu C."/>
            <person name="Faraut T."/>
            <person name="Fievet G."/>
            <person name="Helmstetter N."/>
            <person name="King M."/>
            <person name="Knapp S.J."/>
            <person name="Lai Z."/>
            <person name="Le Paslier M.C."/>
            <person name="Lippi Y."/>
            <person name="Lorenzon L."/>
            <person name="Mandel J.R."/>
            <person name="Marage G."/>
            <person name="Marchand G."/>
            <person name="Marquand E."/>
            <person name="Bret-Mestries E."/>
            <person name="Morien E."/>
            <person name="Nambeesan S."/>
            <person name="Nguyen T."/>
            <person name="Pegot-Espagnet P."/>
            <person name="Pouilly N."/>
            <person name="Raftis F."/>
            <person name="Sallet E."/>
            <person name="Schiex T."/>
            <person name="Thomas J."/>
            <person name="Vandecasteele C."/>
            <person name="Vares D."/>
            <person name="Vear F."/>
            <person name="Vautrin S."/>
            <person name="Crespi M."/>
            <person name="Mangin B."/>
            <person name="Burke J.M."/>
            <person name="Salse J."/>
            <person name="Munos S."/>
            <person name="Vincourt P."/>
            <person name="Rieseberg L.H."/>
            <person name="Langlade N.B."/>
        </authorList>
    </citation>
    <scope>NUCLEOTIDE SEQUENCE</scope>
    <source>
        <tissue evidence="1">Leaves</tissue>
    </source>
</reference>
<evidence type="ECO:0000313" key="2">
    <source>
        <dbReference type="Proteomes" id="UP000215914"/>
    </source>
</evidence>
<evidence type="ECO:0000313" key="1">
    <source>
        <dbReference type="EMBL" id="KAF5789402.1"/>
    </source>
</evidence>
<name>A0A9K3I3K2_HELAN</name>
<organism evidence="1 2">
    <name type="scientific">Helianthus annuus</name>
    <name type="common">Common sunflower</name>
    <dbReference type="NCBI Taxonomy" id="4232"/>
    <lineage>
        <taxon>Eukaryota</taxon>
        <taxon>Viridiplantae</taxon>
        <taxon>Streptophyta</taxon>
        <taxon>Embryophyta</taxon>
        <taxon>Tracheophyta</taxon>
        <taxon>Spermatophyta</taxon>
        <taxon>Magnoliopsida</taxon>
        <taxon>eudicotyledons</taxon>
        <taxon>Gunneridae</taxon>
        <taxon>Pentapetalae</taxon>
        <taxon>asterids</taxon>
        <taxon>campanulids</taxon>
        <taxon>Asterales</taxon>
        <taxon>Asteraceae</taxon>
        <taxon>Asteroideae</taxon>
        <taxon>Heliantheae alliance</taxon>
        <taxon>Heliantheae</taxon>
        <taxon>Helianthus</taxon>
    </lineage>
</organism>
<protein>
    <submittedName>
        <fullName evidence="1">Uncharacterized protein</fullName>
    </submittedName>
</protein>
<dbReference type="Proteomes" id="UP000215914">
    <property type="component" value="Unassembled WGS sequence"/>
</dbReference>
<reference evidence="1" key="2">
    <citation type="submission" date="2020-06" db="EMBL/GenBank/DDBJ databases">
        <title>Helianthus annuus Genome sequencing and assembly Release 2.</title>
        <authorList>
            <person name="Gouzy J."/>
            <person name="Langlade N."/>
            <person name="Munos S."/>
        </authorList>
    </citation>
    <scope>NUCLEOTIDE SEQUENCE</scope>
    <source>
        <tissue evidence="1">Leaves</tissue>
    </source>
</reference>